<gene>
    <name evidence="1" type="ORF">PoB_006604000</name>
</gene>
<keyword evidence="2" id="KW-1185">Reference proteome</keyword>
<accession>A0AAV4D5V9</accession>
<protein>
    <submittedName>
        <fullName evidence="1">Uncharacterized protein</fullName>
    </submittedName>
</protein>
<dbReference type="EMBL" id="BLXT01007498">
    <property type="protein sequence ID" value="GFO39535.1"/>
    <property type="molecule type" value="Genomic_DNA"/>
</dbReference>
<reference evidence="1 2" key="1">
    <citation type="journal article" date="2021" name="Elife">
        <title>Chloroplast acquisition without the gene transfer in kleptoplastic sea slugs, Plakobranchus ocellatus.</title>
        <authorList>
            <person name="Maeda T."/>
            <person name="Takahashi S."/>
            <person name="Yoshida T."/>
            <person name="Shimamura S."/>
            <person name="Takaki Y."/>
            <person name="Nagai Y."/>
            <person name="Toyoda A."/>
            <person name="Suzuki Y."/>
            <person name="Arimoto A."/>
            <person name="Ishii H."/>
            <person name="Satoh N."/>
            <person name="Nishiyama T."/>
            <person name="Hasebe M."/>
            <person name="Maruyama T."/>
            <person name="Minagawa J."/>
            <person name="Obokata J."/>
            <person name="Shigenobu S."/>
        </authorList>
    </citation>
    <scope>NUCLEOTIDE SEQUENCE [LARGE SCALE GENOMIC DNA]</scope>
</reference>
<name>A0AAV4D5V9_9GAST</name>
<sequence>MTPDLRGRGENRSCWARTKCKANVEIVLQKLQSRLAQKSIEQRADVAKIGYARVGENRPAPSIIRPGIAVLSLSRHRQFSSVDQNDILASKAGAKTKTQPARVLCPLRWDRNVGSVRMSINQCSSFSNKRNDGDIDDSKSGLGSAGILSVAGSSPSTAPWPDGGPESLRSPFRGLAIITKPTSDSALVTNHFVLKISNHVTFLA</sequence>
<dbReference type="Proteomes" id="UP000735302">
    <property type="component" value="Unassembled WGS sequence"/>
</dbReference>
<organism evidence="1 2">
    <name type="scientific">Plakobranchus ocellatus</name>
    <dbReference type="NCBI Taxonomy" id="259542"/>
    <lineage>
        <taxon>Eukaryota</taxon>
        <taxon>Metazoa</taxon>
        <taxon>Spiralia</taxon>
        <taxon>Lophotrochozoa</taxon>
        <taxon>Mollusca</taxon>
        <taxon>Gastropoda</taxon>
        <taxon>Heterobranchia</taxon>
        <taxon>Euthyneura</taxon>
        <taxon>Panpulmonata</taxon>
        <taxon>Sacoglossa</taxon>
        <taxon>Placobranchoidea</taxon>
        <taxon>Plakobranchidae</taxon>
        <taxon>Plakobranchus</taxon>
    </lineage>
</organism>
<comment type="caution">
    <text evidence="1">The sequence shown here is derived from an EMBL/GenBank/DDBJ whole genome shotgun (WGS) entry which is preliminary data.</text>
</comment>
<evidence type="ECO:0000313" key="2">
    <source>
        <dbReference type="Proteomes" id="UP000735302"/>
    </source>
</evidence>
<evidence type="ECO:0000313" key="1">
    <source>
        <dbReference type="EMBL" id="GFO39535.1"/>
    </source>
</evidence>
<dbReference type="AlphaFoldDB" id="A0AAV4D5V9"/>
<proteinExistence type="predicted"/>